<dbReference type="Gene3D" id="2.170.270.10">
    <property type="entry name" value="SET domain"/>
    <property type="match status" value="1"/>
</dbReference>
<dbReference type="Proteomes" id="UP000007801">
    <property type="component" value="Unassembled WGS sequence"/>
</dbReference>
<dbReference type="PhylomeDB" id="B3MJX3"/>
<dbReference type="eggNOG" id="KOG2084">
    <property type="taxonomic scope" value="Eukaryota"/>
</dbReference>
<dbReference type="InterPro" id="IPR046341">
    <property type="entry name" value="SET_dom_sf"/>
</dbReference>
<dbReference type="PANTHER" id="PTHR46455:SF7">
    <property type="entry name" value="RE12806P"/>
    <property type="match status" value="1"/>
</dbReference>
<dbReference type="GeneID" id="6498634"/>
<dbReference type="Gene3D" id="6.10.140.2220">
    <property type="match status" value="1"/>
</dbReference>
<name>B3MJX3_DROAN</name>
<dbReference type="STRING" id="7217.B3MJX3"/>
<protein>
    <submittedName>
        <fullName evidence="1">Uncharacterized protein, isoform A</fullName>
    </submittedName>
</protein>
<dbReference type="OMA" id="PLCLECC"/>
<reference evidence="1 2" key="1">
    <citation type="journal article" date="2007" name="Nature">
        <title>Evolution of genes and genomes on the Drosophila phylogeny.</title>
        <authorList>
            <consortium name="Drosophila 12 Genomes Consortium"/>
            <person name="Clark A.G."/>
            <person name="Eisen M.B."/>
            <person name="Smith D.R."/>
            <person name="Bergman C.M."/>
            <person name="Oliver B."/>
            <person name="Markow T.A."/>
            <person name="Kaufman T.C."/>
            <person name="Kellis M."/>
            <person name="Gelbart W."/>
            <person name="Iyer V.N."/>
            <person name="Pollard D.A."/>
            <person name="Sackton T.B."/>
            <person name="Larracuente A.M."/>
            <person name="Singh N.D."/>
            <person name="Abad J.P."/>
            <person name="Abt D.N."/>
            <person name="Adryan B."/>
            <person name="Aguade M."/>
            <person name="Akashi H."/>
            <person name="Anderson W.W."/>
            <person name="Aquadro C.F."/>
            <person name="Ardell D.H."/>
            <person name="Arguello R."/>
            <person name="Artieri C.G."/>
            <person name="Barbash D.A."/>
            <person name="Barker D."/>
            <person name="Barsanti P."/>
            <person name="Batterham P."/>
            <person name="Batzoglou S."/>
            <person name="Begun D."/>
            <person name="Bhutkar A."/>
            <person name="Blanco E."/>
            <person name="Bosak S.A."/>
            <person name="Bradley R.K."/>
            <person name="Brand A.D."/>
            <person name="Brent M.R."/>
            <person name="Brooks A.N."/>
            <person name="Brown R.H."/>
            <person name="Butlin R.K."/>
            <person name="Caggese C."/>
            <person name="Calvi B.R."/>
            <person name="Bernardo de Carvalho A."/>
            <person name="Caspi A."/>
            <person name="Castrezana S."/>
            <person name="Celniker S.E."/>
            <person name="Chang J.L."/>
            <person name="Chapple C."/>
            <person name="Chatterji S."/>
            <person name="Chinwalla A."/>
            <person name="Civetta A."/>
            <person name="Clifton S.W."/>
            <person name="Comeron J.M."/>
            <person name="Costello J.C."/>
            <person name="Coyne J.A."/>
            <person name="Daub J."/>
            <person name="David R.G."/>
            <person name="Delcher A.L."/>
            <person name="Delehaunty K."/>
            <person name="Do C.B."/>
            <person name="Ebling H."/>
            <person name="Edwards K."/>
            <person name="Eickbush T."/>
            <person name="Evans J.D."/>
            <person name="Filipski A."/>
            <person name="Findeiss S."/>
            <person name="Freyhult E."/>
            <person name="Fulton L."/>
            <person name="Fulton R."/>
            <person name="Garcia A.C."/>
            <person name="Gardiner A."/>
            <person name="Garfield D.A."/>
            <person name="Garvin B.E."/>
            <person name="Gibson G."/>
            <person name="Gilbert D."/>
            <person name="Gnerre S."/>
            <person name="Godfrey J."/>
            <person name="Good R."/>
            <person name="Gotea V."/>
            <person name="Gravely B."/>
            <person name="Greenberg A.J."/>
            <person name="Griffiths-Jones S."/>
            <person name="Gross S."/>
            <person name="Guigo R."/>
            <person name="Gustafson E.A."/>
            <person name="Haerty W."/>
            <person name="Hahn M.W."/>
            <person name="Halligan D.L."/>
            <person name="Halpern A.L."/>
            <person name="Halter G.M."/>
            <person name="Han M.V."/>
            <person name="Heger A."/>
            <person name="Hillier L."/>
            <person name="Hinrichs A.S."/>
            <person name="Holmes I."/>
            <person name="Hoskins R.A."/>
            <person name="Hubisz M.J."/>
            <person name="Hultmark D."/>
            <person name="Huntley M.A."/>
            <person name="Jaffe D.B."/>
            <person name="Jagadeeshan S."/>
            <person name="Jeck W.R."/>
            <person name="Johnson J."/>
            <person name="Jones C.D."/>
            <person name="Jordan W.C."/>
            <person name="Karpen G.H."/>
            <person name="Kataoka E."/>
            <person name="Keightley P.D."/>
            <person name="Kheradpour P."/>
            <person name="Kirkness E.F."/>
            <person name="Koerich L.B."/>
            <person name="Kristiansen K."/>
            <person name="Kudrna D."/>
            <person name="Kulathinal R.J."/>
            <person name="Kumar S."/>
            <person name="Kwok R."/>
            <person name="Lander E."/>
            <person name="Langley C.H."/>
            <person name="Lapoint R."/>
            <person name="Lazzaro B.P."/>
            <person name="Lee S.J."/>
            <person name="Levesque L."/>
            <person name="Li R."/>
            <person name="Lin C.F."/>
            <person name="Lin M.F."/>
            <person name="Lindblad-Toh K."/>
            <person name="Llopart A."/>
            <person name="Long M."/>
            <person name="Low L."/>
            <person name="Lozovsky E."/>
            <person name="Lu J."/>
            <person name="Luo M."/>
            <person name="Machado C.A."/>
            <person name="Makalowski W."/>
            <person name="Marzo M."/>
            <person name="Matsuda M."/>
            <person name="Matzkin L."/>
            <person name="McAllister B."/>
            <person name="McBride C.S."/>
            <person name="McKernan B."/>
            <person name="McKernan K."/>
            <person name="Mendez-Lago M."/>
            <person name="Minx P."/>
            <person name="Mollenhauer M.U."/>
            <person name="Montooth K."/>
            <person name="Mount S.M."/>
            <person name="Mu X."/>
            <person name="Myers E."/>
            <person name="Negre B."/>
            <person name="Newfeld S."/>
            <person name="Nielsen R."/>
            <person name="Noor M.A."/>
            <person name="O'Grady P."/>
            <person name="Pachter L."/>
            <person name="Papaceit M."/>
            <person name="Parisi M.J."/>
            <person name="Parisi M."/>
            <person name="Parts L."/>
            <person name="Pedersen J.S."/>
            <person name="Pesole G."/>
            <person name="Phillippy A.M."/>
            <person name="Ponting C.P."/>
            <person name="Pop M."/>
            <person name="Porcelli D."/>
            <person name="Powell J.R."/>
            <person name="Prohaska S."/>
            <person name="Pruitt K."/>
            <person name="Puig M."/>
            <person name="Quesneville H."/>
            <person name="Ram K.R."/>
            <person name="Rand D."/>
            <person name="Rasmussen M.D."/>
            <person name="Reed L.K."/>
            <person name="Reenan R."/>
            <person name="Reily A."/>
            <person name="Remington K.A."/>
            <person name="Rieger T.T."/>
            <person name="Ritchie M.G."/>
            <person name="Robin C."/>
            <person name="Rogers Y.H."/>
            <person name="Rohde C."/>
            <person name="Rozas J."/>
            <person name="Rubenfield M.J."/>
            <person name="Ruiz A."/>
            <person name="Russo S."/>
            <person name="Salzberg S.L."/>
            <person name="Sanchez-Gracia A."/>
            <person name="Saranga D.J."/>
            <person name="Sato H."/>
            <person name="Schaeffer S.W."/>
            <person name="Schatz M.C."/>
            <person name="Schlenke T."/>
            <person name="Schwartz R."/>
            <person name="Segarra C."/>
            <person name="Singh R.S."/>
            <person name="Sirot L."/>
            <person name="Sirota M."/>
            <person name="Sisneros N.B."/>
            <person name="Smith C.D."/>
            <person name="Smith T.F."/>
            <person name="Spieth J."/>
            <person name="Stage D.E."/>
            <person name="Stark A."/>
            <person name="Stephan W."/>
            <person name="Strausberg R.L."/>
            <person name="Strempel S."/>
            <person name="Sturgill D."/>
            <person name="Sutton G."/>
            <person name="Sutton G.G."/>
            <person name="Tao W."/>
            <person name="Teichmann S."/>
            <person name="Tobari Y.N."/>
            <person name="Tomimura Y."/>
            <person name="Tsolas J.M."/>
            <person name="Valente V.L."/>
            <person name="Venter E."/>
            <person name="Venter J.C."/>
            <person name="Vicario S."/>
            <person name="Vieira F.G."/>
            <person name="Vilella A.J."/>
            <person name="Villasante A."/>
            <person name="Walenz B."/>
            <person name="Wang J."/>
            <person name="Wasserman M."/>
            <person name="Watts T."/>
            <person name="Wilson D."/>
            <person name="Wilson R.K."/>
            <person name="Wing R.A."/>
            <person name="Wolfner M.F."/>
            <person name="Wong A."/>
            <person name="Wong G.K."/>
            <person name="Wu C.I."/>
            <person name="Wu G."/>
            <person name="Yamamoto D."/>
            <person name="Yang H.P."/>
            <person name="Yang S.P."/>
            <person name="Yorke J.A."/>
            <person name="Yoshida K."/>
            <person name="Zdobnov E."/>
            <person name="Zhang P."/>
            <person name="Zhang Y."/>
            <person name="Zimin A.V."/>
            <person name="Baldwin J."/>
            <person name="Abdouelleil A."/>
            <person name="Abdulkadir J."/>
            <person name="Abebe A."/>
            <person name="Abera B."/>
            <person name="Abreu J."/>
            <person name="Acer S.C."/>
            <person name="Aftuck L."/>
            <person name="Alexander A."/>
            <person name="An P."/>
            <person name="Anderson E."/>
            <person name="Anderson S."/>
            <person name="Arachi H."/>
            <person name="Azer M."/>
            <person name="Bachantsang P."/>
            <person name="Barry A."/>
            <person name="Bayul T."/>
            <person name="Berlin A."/>
            <person name="Bessette D."/>
            <person name="Bloom T."/>
            <person name="Blye J."/>
            <person name="Boguslavskiy L."/>
            <person name="Bonnet C."/>
            <person name="Boukhgalter B."/>
            <person name="Bourzgui I."/>
            <person name="Brown A."/>
            <person name="Cahill P."/>
            <person name="Channer S."/>
            <person name="Cheshatsang Y."/>
            <person name="Chuda L."/>
            <person name="Citroen M."/>
            <person name="Collymore A."/>
            <person name="Cooke P."/>
            <person name="Costello M."/>
            <person name="D'Aco K."/>
            <person name="Daza R."/>
            <person name="De Haan G."/>
            <person name="DeGray S."/>
            <person name="DeMaso C."/>
            <person name="Dhargay N."/>
            <person name="Dooley K."/>
            <person name="Dooley E."/>
            <person name="Doricent M."/>
            <person name="Dorje P."/>
            <person name="Dorjee K."/>
            <person name="Dupes A."/>
            <person name="Elong R."/>
            <person name="Falk J."/>
            <person name="Farina A."/>
            <person name="Faro S."/>
            <person name="Ferguson D."/>
            <person name="Fisher S."/>
            <person name="Foley C.D."/>
            <person name="Franke A."/>
            <person name="Friedrich D."/>
            <person name="Gadbois L."/>
            <person name="Gearin G."/>
            <person name="Gearin C.R."/>
            <person name="Giannoukos G."/>
            <person name="Goode T."/>
            <person name="Graham J."/>
            <person name="Grandbois E."/>
            <person name="Grewal S."/>
            <person name="Gyaltsen K."/>
            <person name="Hafez N."/>
            <person name="Hagos B."/>
            <person name="Hall J."/>
            <person name="Henson C."/>
            <person name="Hollinger A."/>
            <person name="Honan T."/>
            <person name="Huard M.D."/>
            <person name="Hughes L."/>
            <person name="Hurhula B."/>
            <person name="Husby M.E."/>
            <person name="Kamat A."/>
            <person name="Kanga B."/>
            <person name="Kashin S."/>
            <person name="Khazanovich D."/>
            <person name="Kisner P."/>
            <person name="Lance K."/>
            <person name="Lara M."/>
            <person name="Lee W."/>
            <person name="Lennon N."/>
            <person name="Letendre F."/>
            <person name="LeVine R."/>
            <person name="Lipovsky A."/>
            <person name="Liu X."/>
            <person name="Liu J."/>
            <person name="Liu S."/>
            <person name="Lokyitsang T."/>
            <person name="Lokyitsang Y."/>
            <person name="Lubonja R."/>
            <person name="Lui A."/>
            <person name="MacDonald P."/>
            <person name="Magnisalis V."/>
            <person name="Maru K."/>
            <person name="Matthews C."/>
            <person name="McCusker W."/>
            <person name="McDonough S."/>
            <person name="Mehta T."/>
            <person name="Meldrim J."/>
            <person name="Meneus L."/>
            <person name="Mihai O."/>
            <person name="Mihalev A."/>
            <person name="Mihova T."/>
            <person name="Mittelman R."/>
            <person name="Mlenga V."/>
            <person name="Montmayeur A."/>
            <person name="Mulrain L."/>
            <person name="Navidi A."/>
            <person name="Naylor J."/>
            <person name="Negash T."/>
            <person name="Nguyen T."/>
            <person name="Nguyen N."/>
            <person name="Nicol R."/>
            <person name="Norbu C."/>
            <person name="Norbu N."/>
            <person name="Novod N."/>
            <person name="O'Neill B."/>
            <person name="Osman S."/>
            <person name="Markiewicz E."/>
            <person name="Oyono O.L."/>
            <person name="Patti C."/>
            <person name="Phunkhang P."/>
            <person name="Pierre F."/>
            <person name="Priest M."/>
            <person name="Raghuraman S."/>
            <person name="Rege F."/>
            <person name="Reyes R."/>
            <person name="Rise C."/>
            <person name="Rogov P."/>
            <person name="Ross K."/>
            <person name="Ryan E."/>
            <person name="Settipalli S."/>
            <person name="Shea T."/>
            <person name="Sherpa N."/>
            <person name="Shi L."/>
            <person name="Shih D."/>
            <person name="Sparrow T."/>
            <person name="Spaulding J."/>
            <person name="Stalker J."/>
            <person name="Stange-Thomann N."/>
            <person name="Stavropoulos S."/>
            <person name="Stone C."/>
            <person name="Strader C."/>
            <person name="Tesfaye S."/>
            <person name="Thomson T."/>
            <person name="Thoulutsang Y."/>
            <person name="Thoulutsang D."/>
            <person name="Topham K."/>
            <person name="Topping I."/>
            <person name="Tsamla T."/>
            <person name="Vassiliev H."/>
            <person name="Vo A."/>
            <person name="Wangchuk T."/>
            <person name="Wangdi T."/>
            <person name="Weiand M."/>
            <person name="Wilkinson J."/>
            <person name="Wilson A."/>
            <person name="Yadav S."/>
            <person name="Young G."/>
            <person name="Yu Q."/>
            <person name="Zembek L."/>
            <person name="Zhong D."/>
            <person name="Zimmer A."/>
            <person name="Zwirko Z."/>
            <person name="Jaffe D.B."/>
            <person name="Alvarez P."/>
            <person name="Brockman W."/>
            <person name="Butler J."/>
            <person name="Chin C."/>
            <person name="Gnerre S."/>
            <person name="Grabherr M."/>
            <person name="Kleber M."/>
            <person name="Mauceli E."/>
            <person name="MacCallum I."/>
        </authorList>
    </citation>
    <scope>NUCLEOTIDE SEQUENCE [LARGE SCALE GENOMIC DNA]</scope>
    <source>
        <strain evidence="2">Tucson 14024-0371.13</strain>
    </source>
</reference>
<dbReference type="CTD" id="34502"/>
<dbReference type="OrthoDB" id="265717at2759"/>
<evidence type="ECO:0000313" key="1">
    <source>
        <dbReference type="EMBL" id="EDV32428.1"/>
    </source>
</evidence>
<dbReference type="InParanoid" id="B3MJX3"/>
<dbReference type="AlphaFoldDB" id="B3MJX3"/>
<dbReference type="HOGENOM" id="CLU_024539_1_0_1"/>
<keyword evidence="2" id="KW-1185">Reference proteome</keyword>
<organism evidence="1 2">
    <name type="scientific">Drosophila ananassae</name>
    <name type="common">Fruit fly</name>
    <dbReference type="NCBI Taxonomy" id="7217"/>
    <lineage>
        <taxon>Eukaryota</taxon>
        <taxon>Metazoa</taxon>
        <taxon>Ecdysozoa</taxon>
        <taxon>Arthropoda</taxon>
        <taxon>Hexapoda</taxon>
        <taxon>Insecta</taxon>
        <taxon>Pterygota</taxon>
        <taxon>Neoptera</taxon>
        <taxon>Endopterygota</taxon>
        <taxon>Diptera</taxon>
        <taxon>Brachycera</taxon>
        <taxon>Muscomorpha</taxon>
        <taxon>Ephydroidea</taxon>
        <taxon>Drosophilidae</taxon>
        <taxon>Drosophila</taxon>
        <taxon>Sophophora</taxon>
    </lineage>
</organism>
<gene>
    <name evidence="1" type="primary">Dana\GF15829</name>
    <name evidence="1" type="synonym">dana_GLEANR_16591</name>
    <name evidence="1" type="ORF">GF15829</name>
</gene>
<dbReference type="PANTHER" id="PTHR46455">
    <property type="entry name" value="SET AND MYND DOMAIN CONTAINING, ARTHROPOD-SPECIFIC, MEMBER 4, ISOFORM A"/>
    <property type="match status" value="1"/>
</dbReference>
<dbReference type="EMBL" id="CH902620">
    <property type="protein sequence ID" value="EDV32428.1"/>
    <property type="molecule type" value="Genomic_DNA"/>
</dbReference>
<evidence type="ECO:0000313" key="2">
    <source>
        <dbReference type="Proteomes" id="UP000007801"/>
    </source>
</evidence>
<dbReference type="CDD" id="cd20071">
    <property type="entry name" value="SET_SMYD"/>
    <property type="match status" value="1"/>
</dbReference>
<sequence length="507" mass="56916">MTSPPTLSVNRTAVQWSPVCGRYLVARGAAVGHGLLIEELPFAVGPKCNGPVVCLGCYQFDADTEEEYCSECGWPLCSECAQDEGNHHFRAECRVLQDARARFFPLPKGSSHCPQLDCILPLRVLLAKETDPERWDSQVEPMEHHEEERKEDADVWHADRVNIAQYLRGPCKLSSRFSEELIMQVVGILEVNAFEARTTRGFPLRCLYPYTGILAHNCVPNTARSIYPSEGYKIRLRAMVDLKDGQPLHHSYTYTLDGTAQRQRHLKQGKYFSCTCERCQDPTELGTHFSSLKCGQCTEGYQVPRQPTDSDSSWNCNNCGASSSQAEVETLLQSLQSEVNKVQGLEMGAKRLEEAERLLRKYKSLLHPLHFIATGLRQLLIEMYGRVQGYEMVQLPEHQLERKVELCRQVLGVLNVFEPGLSRTRAMNLYEMHVPLVLLAKNGFIASRLSGGELRTRLVDAIDLLKECVEILECEDKSSQEGVLCGVAAQALKQLLLSVEGLGSELN</sequence>
<accession>B3MJX3</accession>
<dbReference type="KEGG" id="dan:6498634"/>
<proteinExistence type="predicted"/>
<dbReference type="InterPro" id="IPR053010">
    <property type="entry name" value="SET_SmydA-8"/>
</dbReference>
<dbReference type="Gene3D" id="1.10.220.160">
    <property type="match status" value="1"/>
</dbReference>
<dbReference type="SUPFAM" id="SSF82199">
    <property type="entry name" value="SET domain"/>
    <property type="match status" value="1"/>
</dbReference>
<dbReference type="SMR" id="B3MJX3"/>